<comment type="similarity">
    <text evidence="1 4">Belongs to the bacterial solute-binding protein 3 family.</text>
</comment>
<feature type="domain" description="Solute-binding protein family 3/N-terminal" evidence="6">
    <location>
        <begin position="36"/>
        <end position="259"/>
    </location>
</feature>
<dbReference type="GO" id="GO:0005576">
    <property type="term" value="C:extracellular region"/>
    <property type="evidence" value="ECO:0007669"/>
    <property type="project" value="TreeGrafter"/>
</dbReference>
<evidence type="ECO:0000256" key="5">
    <source>
        <dbReference type="SAM" id="SignalP"/>
    </source>
</evidence>
<dbReference type="GO" id="GO:0006865">
    <property type="term" value="P:amino acid transport"/>
    <property type="evidence" value="ECO:0007669"/>
    <property type="project" value="TreeGrafter"/>
</dbReference>
<sequence length="276" mass="30121">MTAKLKLLCAVSLTFVAGVADVAHADELSDIKARGTLVCGVLSTLPPFGFQDPDTREVVGYDIDFCKGVAKELGVKPELKVMSLDSRIPELTQGRVDILAAVLGYNPQRAQQIDFSKAYFVSQQVMAAKASSPFKHRDDLAGKRISTIKGSSNIPVIQRVLPTAQQISYDDGPSAFMALVQNKVDGFVLSETLMRRFIEKLGPNANQISVLTPPVGLEYWGLGVKKGETKLLEAVNTALDNMEKSGQSQQIFQKWLGDKSTLKMTRDFKTAQIPSN</sequence>
<dbReference type="InterPro" id="IPR018313">
    <property type="entry name" value="SBP_3_CS"/>
</dbReference>
<dbReference type="EMBL" id="FCOJ02000021">
    <property type="protein sequence ID" value="SAK63366.1"/>
    <property type="molecule type" value="Genomic_DNA"/>
</dbReference>
<dbReference type="InterPro" id="IPR051455">
    <property type="entry name" value="Bact_solute-bind_prot3"/>
</dbReference>
<dbReference type="CDD" id="cd13689">
    <property type="entry name" value="PBP2_BsGlnH"/>
    <property type="match status" value="1"/>
</dbReference>
<protein>
    <submittedName>
        <fullName evidence="7">Extracellular solute-binding protein</fullName>
    </submittedName>
</protein>
<dbReference type="Proteomes" id="UP000054596">
    <property type="component" value="Unassembled WGS sequence"/>
</dbReference>
<evidence type="ECO:0000313" key="7">
    <source>
        <dbReference type="EMBL" id="SAK63366.1"/>
    </source>
</evidence>
<accession>A0A158B0V7</accession>
<dbReference type="PROSITE" id="PS01039">
    <property type="entry name" value="SBP_BACTERIAL_3"/>
    <property type="match status" value="1"/>
</dbReference>
<name>A0A158B0V7_9BURK</name>
<dbReference type="RefSeq" id="WP_086968950.1">
    <property type="nucleotide sequence ID" value="NZ_FCOJ02000021.1"/>
</dbReference>
<proteinExistence type="inferred from homology"/>
<dbReference type="GO" id="GO:0030288">
    <property type="term" value="C:outer membrane-bounded periplasmic space"/>
    <property type="evidence" value="ECO:0007669"/>
    <property type="project" value="TreeGrafter"/>
</dbReference>
<dbReference type="SMART" id="SM00062">
    <property type="entry name" value="PBPb"/>
    <property type="match status" value="1"/>
</dbReference>
<gene>
    <name evidence="7" type="ORF">AWB82_03300</name>
</gene>
<keyword evidence="2" id="KW-0813">Transport</keyword>
<dbReference type="PANTHER" id="PTHR30085">
    <property type="entry name" value="AMINO ACID ABC TRANSPORTER PERMEASE"/>
    <property type="match status" value="1"/>
</dbReference>
<feature type="chain" id="PRO_5007621170" evidence="5">
    <location>
        <begin position="26"/>
        <end position="276"/>
    </location>
</feature>
<evidence type="ECO:0000256" key="4">
    <source>
        <dbReference type="RuleBase" id="RU003744"/>
    </source>
</evidence>
<comment type="caution">
    <text evidence="7">The sequence shown here is derived from an EMBL/GenBank/DDBJ whole genome shotgun (WGS) entry which is preliminary data.</text>
</comment>
<evidence type="ECO:0000259" key="6">
    <source>
        <dbReference type="SMART" id="SM00062"/>
    </source>
</evidence>
<organism evidence="7 8">
    <name type="scientific">Caballeronia glebae</name>
    <dbReference type="NCBI Taxonomy" id="1777143"/>
    <lineage>
        <taxon>Bacteria</taxon>
        <taxon>Pseudomonadati</taxon>
        <taxon>Pseudomonadota</taxon>
        <taxon>Betaproteobacteria</taxon>
        <taxon>Burkholderiales</taxon>
        <taxon>Burkholderiaceae</taxon>
        <taxon>Caballeronia</taxon>
    </lineage>
</organism>
<dbReference type="Pfam" id="PF00497">
    <property type="entry name" value="SBP_bac_3"/>
    <property type="match status" value="1"/>
</dbReference>
<dbReference type="STRING" id="1777143.AWB82_03300"/>
<dbReference type="InterPro" id="IPR001638">
    <property type="entry name" value="Solute-binding_3/MltF_N"/>
</dbReference>
<keyword evidence="8" id="KW-1185">Reference proteome</keyword>
<reference evidence="7" key="1">
    <citation type="submission" date="2016-01" db="EMBL/GenBank/DDBJ databases">
        <authorList>
            <person name="Peeters C."/>
        </authorList>
    </citation>
    <scope>NUCLEOTIDE SEQUENCE [LARGE SCALE GENOMIC DNA]</scope>
    <source>
        <strain evidence="7">LMG 29325</strain>
    </source>
</reference>
<evidence type="ECO:0000256" key="2">
    <source>
        <dbReference type="ARBA" id="ARBA00022448"/>
    </source>
</evidence>
<evidence type="ECO:0000313" key="8">
    <source>
        <dbReference type="Proteomes" id="UP000054596"/>
    </source>
</evidence>
<evidence type="ECO:0000256" key="1">
    <source>
        <dbReference type="ARBA" id="ARBA00010333"/>
    </source>
</evidence>
<keyword evidence="3 5" id="KW-0732">Signal</keyword>
<dbReference type="Gene3D" id="3.40.190.10">
    <property type="entry name" value="Periplasmic binding protein-like II"/>
    <property type="match status" value="2"/>
</dbReference>
<feature type="signal peptide" evidence="5">
    <location>
        <begin position="1"/>
        <end position="25"/>
    </location>
</feature>
<dbReference type="SUPFAM" id="SSF53850">
    <property type="entry name" value="Periplasmic binding protein-like II"/>
    <property type="match status" value="1"/>
</dbReference>
<dbReference type="AlphaFoldDB" id="A0A158B0V7"/>
<evidence type="ECO:0000256" key="3">
    <source>
        <dbReference type="ARBA" id="ARBA00022729"/>
    </source>
</evidence>
<dbReference type="OrthoDB" id="9777941at2"/>
<dbReference type="PANTHER" id="PTHR30085:SF6">
    <property type="entry name" value="ABC TRANSPORTER GLUTAMINE-BINDING PROTEIN GLNH"/>
    <property type="match status" value="1"/>
</dbReference>